<proteinExistence type="predicted"/>
<accession>A0A427Y9P7</accession>
<evidence type="ECO:0000313" key="2">
    <source>
        <dbReference type="EMBL" id="RSH87714.1"/>
    </source>
</evidence>
<dbReference type="GeneID" id="39584773"/>
<evidence type="ECO:0000256" key="1">
    <source>
        <dbReference type="SAM" id="MobiDB-lite"/>
    </source>
</evidence>
<keyword evidence="3" id="KW-1185">Reference proteome</keyword>
<feature type="region of interest" description="Disordered" evidence="1">
    <location>
        <begin position="1"/>
        <end position="39"/>
    </location>
</feature>
<dbReference type="AlphaFoldDB" id="A0A427Y9P7"/>
<dbReference type="Proteomes" id="UP000279236">
    <property type="component" value="Unassembled WGS sequence"/>
</dbReference>
<gene>
    <name evidence="2" type="ORF">EHS24_000230</name>
</gene>
<comment type="caution">
    <text evidence="2">The sequence shown here is derived from an EMBL/GenBank/DDBJ whole genome shotgun (WGS) entry which is preliminary data.</text>
</comment>
<feature type="region of interest" description="Disordered" evidence="1">
    <location>
        <begin position="183"/>
        <end position="210"/>
    </location>
</feature>
<feature type="region of interest" description="Disordered" evidence="1">
    <location>
        <begin position="62"/>
        <end position="89"/>
    </location>
</feature>
<organism evidence="2 3">
    <name type="scientific">Apiotrichum porosum</name>
    <dbReference type="NCBI Taxonomy" id="105984"/>
    <lineage>
        <taxon>Eukaryota</taxon>
        <taxon>Fungi</taxon>
        <taxon>Dikarya</taxon>
        <taxon>Basidiomycota</taxon>
        <taxon>Agaricomycotina</taxon>
        <taxon>Tremellomycetes</taxon>
        <taxon>Trichosporonales</taxon>
        <taxon>Trichosporonaceae</taxon>
        <taxon>Apiotrichum</taxon>
    </lineage>
</organism>
<evidence type="ECO:0000313" key="3">
    <source>
        <dbReference type="Proteomes" id="UP000279236"/>
    </source>
</evidence>
<dbReference type="RefSeq" id="XP_028479922.1">
    <property type="nucleotide sequence ID" value="XM_028616065.1"/>
</dbReference>
<sequence length="255" mass="26814">MPIPPRPIPTAPAHSRRPAARPGVVTRKEHKDHRGSLHSLVADSRAEMQLLPAFGSSAPPLHGIRITAGSPSSSGSSTRASTPPAGFPSAASREVALTTLMMDGRGRPKRTGAAAQLGFDFVPRPEVVAMGDNESITPPAVTEPVPTPPRPSLWPWSALSAATSPRPAASPLVTAVEVGEQLAEAPEPRLAGPATPPLEPTRPDEDDDDWEHVYVGVDDDDTVSIVGQLELEEPPVKHENSKLHPSYAAAATINT</sequence>
<feature type="compositionally biased region" description="Low complexity" evidence="1">
    <location>
        <begin position="67"/>
        <end position="84"/>
    </location>
</feature>
<name>A0A427Y9P7_9TREE</name>
<reference evidence="2 3" key="1">
    <citation type="submission" date="2018-11" db="EMBL/GenBank/DDBJ databases">
        <title>Genome sequence of Apiotrichum porosum DSM 27194.</title>
        <authorList>
            <person name="Aliyu H."/>
            <person name="Gorte O."/>
            <person name="Ochsenreither K."/>
        </authorList>
    </citation>
    <scope>NUCLEOTIDE SEQUENCE [LARGE SCALE GENOMIC DNA]</scope>
    <source>
        <strain evidence="2 3">DSM 27194</strain>
    </source>
</reference>
<dbReference type="EMBL" id="RSCE01000001">
    <property type="protein sequence ID" value="RSH87714.1"/>
    <property type="molecule type" value="Genomic_DNA"/>
</dbReference>
<feature type="compositionally biased region" description="Basic and acidic residues" evidence="1">
    <location>
        <begin position="26"/>
        <end position="35"/>
    </location>
</feature>
<feature type="compositionally biased region" description="Pro residues" evidence="1">
    <location>
        <begin position="1"/>
        <end position="10"/>
    </location>
</feature>
<protein>
    <submittedName>
        <fullName evidence="2">Uncharacterized protein</fullName>
    </submittedName>
</protein>
<feature type="region of interest" description="Disordered" evidence="1">
    <location>
        <begin position="233"/>
        <end position="255"/>
    </location>
</feature>